<feature type="transmembrane region" description="Helical" evidence="8">
    <location>
        <begin position="255"/>
        <end position="277"/>
    </location>
</feature>
<evidence type="ECO:0000256" key="5">
    <source>
        <dbReference type="ARBA" id="ARBA00022692"/>
    </source>
</evidence>
<evidence type="ECO:0000256" key="3">
    <source>
        <dbReference type="ARBA" id="ARBA00022676"/>
    </source>
</evidence>
<comment type="subcellular location">
    <subcellularLocation>
        <location evidence="1">Cell membrane</location>
        <topology evidence="1">Multi-pass membrane protein</topology>
    </subcellularLocation>
</comment>
<keyword evidence="3" id="KW-0328">Glycosyltransferase</keyword>
<feature type="transmembrane region" description="Helical" evidence="8">
    <location>
        <begin position="441"/>
        <end position="462"/>
    </location>
</feature>
<feature type="transmembrane region" description="Helical" evidence="8">
    <location>
        <begin position="372"/>
        <end position="390"/>
    </location>
</feature>
<feature type="transmembrane region" description="Helical" evidence="8">
    <location>
        <begin position="202"/>
        <end position="219"/>
    </location>
</feature>
<evidence type="ECO:0000256" key="6">
    <source>
        <dbReference type="ARBA" id="ARBA00022989"/>
    </source>
</evidence>
<evidence type="ECO:0000256" key="4">
    <source>
        <dbReference type="ARBA" id="ARBA00022679"/>
    </source>
</evidence>
<accession>A0A2M7B7F5</accession>
<evidence type="ECO:0000256" key="8">
    <source>
        <dbReference type="SAM" id="Phobius"/>
    </source>
</evidence>
<organism evidence="9 10">
    <name type="scientific">Candidatus Wolfebacteria bacterium CG03_land_8_20_14_0_80_36_15</name>
    <dbReference type="NCBI Taxonomy" id="1975067"/>
    <lineage>
        <taxon>Bacteria</taxon>
        <taxon>Candidatus Wolfeibacteriota</taxon>
    </lineage>
</organism>
<dbReference type="EMBL" id="PEVH01000060">
    <property type="protein sequence ID" value="PIU99027.1"/>
    <property type="molecule type" value="Genomic_DNA"/>
</dbReference>
<dbReference type="PANTHER" id="PTHR33908:SF11">
    <property type="entry name" value="MEMBRANE PROTEIN"/>
    <property type="match status" value="1"/>
</dbReference>
<proteinExistence type="predicted"/>
<dbReference type="GO" id="GO:0009103">
    <property type="term" value="P:lipopolysaccharide biosynthetic process"/>
    <property type="evidence" value="ECO:0007669"/>
    <property type="project" value="UniProtKB-ARBA"/>
</dbReference>
<feature type="transmembrane region" description="Helical" evidence="8">
    <location>
        <begin position="170"/>
        <end position="190"/>
    </location>
</feature>
<feature type="transmembrane region" description="Helical" evidence="8">
    <location>
        <begin position="82"/>
        <end position="103"/>
    </location>
</feature>
<keyword evidence="6 8" id="KW-1133">Transmembrane helix</keyword>
<keyword evidence="5 8" id="KW-0812">Transmembrane</keyword>
<evidence type="ECO:0000256" key="2">
    <source>
        <dbReference type="ARBA" id="ARBA00022475"/>
    </source>
</evidence>
<sequence length="554" mass="63803">MFRNPKFYFLLILIIASFLRLYNLKNVPPGLYPDEAMNGNNALEALSTHHFKVFYPENNGREGLFINIQAIFLWLFKVTEPWVLRLPSAIFGILTVLGVYFLTKELFREKNSKPETLNSKQTQNPNSQNSKNFRISNLEFRISRSQKIALLSSFFLATSFWHINFSRIGFRAIMAPFFLVWVLYFLLLTFRMSAGNRPINKPVGKIVLFSILAGIFYGFGFYSYIAYRVTPLLILIILIYFFVRSVKEKWQRLFLLSTFYFLLFTIIVVLPLGIYFLKNPSDFFGRTTQISIFNSLTPIKDLGASILKTLGMFNFVGDFNWRHNYAGKPELFWPVGILFAIGIMLGLYSVFRKDNVKAQISNQIQSSNVKSFEFWILFIWLIITSLPVIISNEGLPHALRAILMAPPVFILAGFSAVWLYDKLTNLRIFTNVQKRSFLLAIGYWLLALLIIEAYTTYFILWAKNPNVADAFNQNLVRIGRELKATCGDGCEKLPKYVIVYASGVDVRGMPMPAQTVMFLTDTFTPEKQNAKNLHYVLPNQKDQIPQNALVVELK</sequence>
<keyword evidence="2" id="KW-1003">Cell membrane</keyword>
<dbReference type="PANTHER" id="PTHR33908">
    <property type="entry name" value="MANNOSYLTRANSFERASE YKCB-RELATED"/>
    <property type="match status" value="1"/>
</dbReference>
<evidence type="ECO:0000256" key="7">
    <source>
        <dbReference type="ARBA" id="ARBA00023136"/>
    </source>
</evidence>
<feature type="transmembrane region" description="Helical" evidence="8">
    <location>
        <begin position="402"/>
        <end position="420"/>
    </location>
</feature>
<gene>
    <name evidence="9" type="ORF">COS59_01930</name>
</gene>
<dbReference type="InterPro" id="IPR050297">
    <property type="entry name" value="LipidA_mod_glycosyltrf_83"/>
</dbReference>
<protein>
    <recommendedName>
        <fullName evidence="11">Glycosyltransferase RgtA/B/C/D-like domain-containing protein</fullName>
    </recommendedName>
</protein>
<comment type="caution">
    <text evidence="9">The sequence shown here is derived from an EMBL/GenBank/DDBJ whole genome shotgun (WGS) entry which is preliminary data.</text>
</comment>
<keyword evidence="4" id="KW-0808">Transferase</keyword>
<feature type="transmembrane region" description="Helical" evidence="8">
    <location>
        <begin position="148"/>
        <end position="164"/>
    </location>
</feature>
<feature type="transmembrane region" description="Helical" evidence="8">
    <location>
        <begin position="225"/>
        <end position="243"/>
    </location>
</feature>
<dbReference type="GO" id="GO:0016763">
    <property type="term" value="F:pentosyltransferase activity"/>
    <property type="evidence" value="ECO:0007669"/>
    <property type="project" value="TreeGrafter"/>
</dbReference>
<evidence type="ECO:0000256" key="1">
    <source>
        <dbReference type="ARBA" id="ARBA00004651"/>
    </source>
</evidence>
<dbReference type="GO" id="GO:0005886">
    <property type="term" value="C:plasma membrane"/>
    <property type="evidence" value="ECO:0007669"/>
    <property type="project" value="UniProtKB-SubCell"/>
</dbReference>
<dbReference type="AlphaFoldDB" id="A0A2M7B7F5"/>
<evidence type="ECO:0000313" key="9">
    <source>
        <dbReference type="EMBL" id="PIU99027.1"/>
    </source>
</evidence>
<dbReference type="Proteomes" id="UP000230131">
    <property type="component" value="Unassembled WGS sequence"/>
</dbReference>
<feature type="transmembrane region" description="Helical" evidence="8">
    <location>
        <begin position="331"/>
        <end position="351"/>
    </location>
</feature>
<name>A0A2M7B7F5_9BACT</name>
<feature type="transmembrane region" description="Helical" evidence="8">
    <location>
        <begin position="7"/>
        <end position="24"/>
    </location>
</feature>
<reference evidence="10" key="1">
    <citation type="submission" date="2017-09" db="EMBL/GenBank/DDBJ databases">
        <title>Depth-based differentiation of microbial function through sediment-hosted aquifers and enrichment of novel symbionts in the deep terrestrial subsurface.</title>
        <authorList>
            <person name="Probst A.J."/>
            <person name="Ladd B."/>
            <person name="Jarett J.K."/>
            <person name="Geller-Mcgrath D.E."/>
            <person name="Sieber C.M.K."/>
            <person name="Emerson J.B."/>
            <person name="Anantharaman K."/>
            <person name="Thomas B.C."/>
            <person name="Malmstrom R."/>
            <person name="Stieglmeier M."/>
            <person name="Klingl A."/>
            <person name="Woyke T."/>
            <person name="Ryan C.M."/>
            <person name="Banfield J.F."/>
        </authorList>
    </citation>
    <scope>NUCLEOTIDE SEQUENCE [LARGE SCALE GENOMIC DNA]</scope>
</reference>
<keyword evidence="7 8" id="KW-0472">Membrane</keyword>
<evidence type="ECO:0008006" key="11">
    <source>
        <dbReference type="Google" id="ProtNLM"/>
    </source>
</evidence>
<evidence type="ECO:0000313" key="10">
    <source>
        <dbReference type="Proteomes" id="UP000230131"/>
    </source>
</evidence>